<dbReference type="InterPro" id="IPR048958">
    <property type="entry name" value="Polysacc_lyase_14"/>
</dbReference>
<reference evidence="2 3" key="1">
    <citation type="submission" date="2020-07" db="EMBL/GenBank/DDBJ databases">
        <authorList>
            <person name="Feng X."/>
        </authorList>
    </citation>
    <scope>NUCLEOTIDE SEQUENCE [LARGE SCALE GENOMIC DNA]</scope>
    <source>
        <strain evidence="2 3">JCM23202</strain>
    </source>
</reference>
<keyword evidence="3" id="KW-1185">Reference proteome</keyword>
<dbReference type="Pfam" id="PF21294">
    <property type="entry name" value="Polysacc_lyase_14"/>
    <property type="match status" value="1"/>
</dbReference>
<dbReference type="Gene3D" id="2.60.120.200">
    <property type="match status" value="1"/>
</dbReference>
<evidence type="ECO:0000313" key="3">
    <source>
        <dbReference type="Proteomes" id="UP000526501"/>
    </source>
</evidence>
<dbReference type="PANTHER" id="PTHR40124">
    <property type="match status" value="1"/>
</dbReference>
<evidence type="ECO:0000259" key="1">
    <source>
        <dbReference type="Pfam" id="PF21294"/>
    </source>
</evidence>
<protein>
    <recommendedName>
        <fullName evidence="1">Polysaccharide lyase 14 domain-containing protein</fullName>
    </recommendedName>
</protein>
<evidence type="ECO:0000313" key="2">
    <source>
        <dbReference type="EMBL" id="MBC2607480.1"/>
    </source>
</evidence>
<accession>A0A7X1B885</accession>
<sequence>MRAILSVFVFLLLVKLSIAAGGDVNYAEPLLQARDDVIFYGGFDDAFNTPEWEKAWGLQWVNRGETLSLAESTIDTGKALRVTYPRDAVGPSQSGTQFPIVLDDIDNIEQPYHRSLYLRYYVKFEQGFDFRLGGKLPGLMGGADSWSRSGGNQPDGTNGWTLRFMWRQGGELVVYAYLPKSKNGKWGEDKWGQDIETGFTAKSGQWICMEQYVDIGTPGQDDGVLKVWINGEERLSIQDMRFWDIENDHGKIGGLYFSTFHGGNTPEWAPSVDSFALFDGLVLSTKRVGPYAVQD</sequence>
<gene>
    <name evidence="2" type="ORF">H5P27_15615</name>
</gene>
<proteinExistence type="predicted"/>
<dbReference type="AlphaFoldDB" id="A0A7X1B885"/>
<dbReference type="Proteomes" id="UP000526501">
    <property type="component" value="Unassembled WGS sequence"/>
</dbReference>
<feature type="domain" description="Polysaccharide lyase 14" evidence="1">
    <location>
        <begin position="76"/>
        <end position="279"/>
    </location>
</feature>
<dbReference type="RefSeq" id="WP_185661367.1">
    <property type="nucleotide sequence ID" value="NZ_CAWPOO010000013.1"/>
</dbReference>
<dbReference type="EMBL" id="JACHVC010000013">
    <property type="protein sequence ID" value="MBC2607480.1"/>
    <property type="molecule type" value="Genomic_DNA"/>
</dbReference>
<organism evidence="2 3">
    <name type="scientific">Pelagicoccus albus</name>
    <dbReference type="NCBI Taxonomy" id="415222"/>
    <lineage>
        <taxon>Bacteria</taxon>
        <taxon>Pseudomonadati</taxon>
        <taxon>Verrucomicrobiota</taxon>
        <taxon>Opitutia</taxon>
        <taxon>Puniceicoccales</taxon>
        <taxon>Pelagicoccaceae</taxon>
        <taxon>Pelagicoccus</taxon>
    </lineage>
</organism>
<comment type="caution">
    <text evidence="2">The sequence shown here is derived from an EMBL/GenBank/DDBJ whole genome shotgun (WGS) entry which is preliminary data.</text>
</comment>
<name>A0A7X1B885_9BACT</name>
<dbReference type="PANTHER" id="PTHR40124:SF1">
    <property type="entry name" value="DISAGGREGATASE RELATED REPEAT PROTEIN"/>
    <property type="match status" value="1"/>
</dbReference>